<keyword evidence="4 6" id="KW-1133">Transmembrane helix</keyword>
<evidence type="ECO:0000259" key="7">
    <source>
        <dbReference type="PROSITE" id="PS50850"/>
    </source>
</evidence>
<dbReference type="InterPro" id="IPR020846">
    <property type="entry name" value="MFS_dom"/>
</dbReference>
<proteinExistence type="predicted"/>
<dbReference type="PANTHER" id="PTHR43124:SF3">
    <property type="entry name" value="CHLORAMPHENICOL EFFLUX PUMP RV0191"/>
    <property type="match status" value="1"/>
</dbReference>
<dbReference type="Proteomes" id="UP001271769">
    <property type="component" value="Unassembled WGS sequence"/>
</dbReference>
<feature type="transmembrane region" description="Helical" evidence="6">
    <location>
        <begin position="240"/>
        <end position="260"/>
    </location>
</feature>
<evidence type="ECO:0000256" key="5">
    <source>
        <dbReference type="ARBA" id="ARBA00023136"/>
    </source>
</evidence>
<evidence type="ECO:0000256" key="4">
    <source>
        <dbReference type="ARBA" id="ARBA00022989"/>
    </source>
</evidence>
<gene>
    <name evidence="8" type="ORF">SMD31_02190</name>
</gene>
<dbReference type="CDD" id="cd17324">
    <property type="entry name" value="MFS_NepI_like"/>
    <property type="match status" value="1"/>
</dbReference>
<keyword evidence="9" id="KW-1185">Reference proteome</keyword>
<dbReference type="InterPro" id="IPR011701">
    <property type="entry name" value="MFS"/>
</dbReference>
<dbReference type="SUPFAM" id="SSF103473">
    <property type="entry name" value="MFS general substrate transporter"/>
    <property type="match status" value="1"/>
</dbReference>
<dbReference type="RefSeq" id="WP_320499023.1">
    <property type="nucleotide sequence ID" value="NZ_JAXCLX010000001.1"/>
</dbReference>
<dbReference type="Gene3D" id="1.20.1250.20">
    <property type="entry name" value="MFS general substrate transporter like domains"/>
    <property type="match status" value="1"/>
</dbReference>
<feature type="transmembrane region" description="Helical" evidence="6">
    <location>
        <begin position="12"/>
        <end position="32"/>
    </location>
</feature>
<feature type="transmembrane region" description="Helical" evidence="6">
    <location>
        <begin position="272"/>
        <end position="296"/>
    </location>
</feature>
<evidence type="ECO:0000313" key="9">
    <source>
        <dbReference type="Proteomes" id="UP001271769"/>
    </source>
</evidence>
<feature type="transmembrane region" description="Helical" evidence="6">
    <location>
        <begin position="135"/>
        <end position="157"/>
    </location>
</feature>
<keyword evidence="2" id="KW-1003">Cell membrane</keyword>
<evidence type="ECO:0000256" key="1">
    <source>
        <dbReference type="ARBA" id="ARBA00004651"/>
    </source>
</evidence>
<evidence type="ECO:0000256" key="2">
    <source>
        <dbReference type="ARBA" id="ARBA00022475"/>
    </source>
</evidence>
<comment type="subcellular location">
    <subcellularLocation>
        <location evidence="1">Cell membrane</location>
        <topology evidence="1">Multi-pass membrane protein</topology>
    </subcellularLocation>
</comment>
<keyword evidence="5 6" id="KW-0472">Membrane</keyword>
<feature type="transmembrane region" description="Helical" evidence="6">
    <location>
        <begin position="47"/>
        <end position="65"/>
    </location>
</feature>
<name>A0ABU5DVT8_9PROT</name>
<reference evidence="8 9" key="1">
    <citation type="journal article" date="2013" name="Antonie Van Leeuwenhoek">
        <title>Dongia rigui sp. nov., isolated from freshwater of a large wetland in Korea.</title>
        <authorList>
            <person name="Baik K.S."/>
            <person name="Hwang Y.M."/>
            <person name="Choi J.S."/>
            <person name="Kwon J."/>
            <person name="Seong C.N."/>
        </authorList>
    </citation>
    <scope>NUCLEOTIDE SEQUENCE [LARGE SCALE GENOMIC DNA]</scope>
    <source>
        <strain evidence="8 9">04SU4-P</strain>
    </source>
</reference>
<evidence type="ECO:0000256" key="6">
    <source>
        <dbReference type="SAM" id="Phobius"/>
    </source>
</evidence>
<dbReference type="InterPro" id="IPR050189">
    <property type="entry name" value="MFS_Efflux_Transporters"/>
</dbReference>
<feature type="transmembrane region" description="Helical" evidence="6">
    <location>
        <begin position="333"/>
        <end position="354"/>
    </location>
</feature>
<dbReference type="EMBL" id="JAXCLX010000001">
    <property type="protein sequence ID" value="MDY0870706.1"/>
    <property type="molecule type" value="Genomic_DNA"/>
</dbReference>
<comment type="caution">
    <text evidence="8">The sequence shown here is derived from an EMBL/GenBank/DDBJ whole genome shotgun (WGS) entry which is preliminary data.</text>
</comment>
<feature type="transmembrane region" description="Helical" evidence="6">
    <location>
        <begin position="197"/>
        <end position="220"/>
    </location>
</feature>
<feature type="domain" description="Major facilitator superfamily (MFS) profile" evidence="7">
    <location>
        <begin position="11"/>
        <end position="385"/>
    </location>
</feature>
<protein>
    <submittedName>
        <fullName evidence="8">MFS transporter</fullName>
    </submittedName>
</protein>
<feature type="transmembrane region" description="Helical" evidence="6">
    <location>
        <begin position="102"/>
        <end position="123"/>
    </location>
</feature>
<dbReference type="InterPro" id="IPR036259">
    <property type="entry name" value="MFS_trans_sf"/>
</dbReference>
<organism evidence="8 9">
    <name type="scientific">Dongia rigui</name>
    <dbReference type="NCBI Taxonomy" id="940149"/>
    <lineage>
        <taxon>Bacteria</taxon>
        <taxon>Pseudomonadati</taxon>
        <taxon>Pseudomonadota</taxon>
        <taxon>Alphaproteobacteria</taxon>
        <taxon>Rhodospirillales</taxon>
        <taxon>Dongiaceae</taxon>
        <taxon>Dongia</taxon>
    </lineage>
</organism>
<feature type="transmembrane region" description="Helical" evidence="6">
    <location>
        <begin position="302"/>
        <end position="321"/>
    </location>
</feature>
<feature type="transmembrane region" description="Helical" evidence="6">
    <location>
        <begin position="163"/>
        <end position="185"/>
    </location>
</feature>
<dbReference type="PROSITE" id="PS50850">
    <property type="entry name" value="MFS"/>
    <property type="match status" value="1"/>
</dbReference>
<sequence>MTSRTLTESASLTILMTGIAAVGVQALMLSPLLPDIAADLRATARELGFATGAYGVGVATAALLAAPKLGQWSKASAIRIAFAVMALSLGLCGFAWDWRILVLGQAITGLCAGVILPATYGLAADLSAPERRSRAIGKVIFGWSVAMVAGIPLAAFLSDFIEWRSTFALMTAICLAMVIVIGLIPRSGTVAATERVAYTRVLQVPGMVVCFVATFAYMIAFYQTYTFIGDHVRHLHHQGAWLGGAVACSYGIGFGAAILGNAWLDRMGPVRLMAFSLVWVGINYLILPTATLAMWSTLAFPFLWGLANHICMNVLVSFIGSAPPAARSTAMGLFSFITYVAVGLGGAVFGSVYTQSGFAAVSYAATATLWIAAVIVGLLLKRQTVAAA</sequence>
<evidence type="ECO:0000256" key="3">
    <source>
        <dbReference type="ARBA" id="ARBA00022692"/>
    </source>
</evidence>
<evidence type="ECO:0000313" key="8">
    <source>
        <dbReference type="EMBL" id="MDY0870706.1"/>
    </source>
</evidence>
<feature type="transmembrane region" description="Helical" evidence="6">
    <location>
        <begin position="77"/>
        <end position="96"/>
    </location>
</feature>
<dbReference type="Pfam" id="PF07690">
    <property type="entry name" value="MFS_1"/>
    <property type="match status" value="1"/>
</dbReference>
<feature type="transmembrane region" description="Helical" evidence="6">
    <location>
        <begin position="360"/>
        <end position="380"/>
    </location>
</feature>
<accession>A0ABU5DVT8</accession>
<dbReference type="PANTHER" id="PTHR43124">
    <property type="entry name" value="PURINE EFFLUX PUMP PBUE"/>
    <property type="match status" value="1"/>
</dbReference>
<keyword evidence="3 6" id="KW-0812">Transmembrane</keyword>